<evidence type="ECO:0000259" key="4">
    <source>
        <dbReference type="Pfam" id="PF00389"/>
    </source>
</evidence>
<organism evidence="6">
    <name type="scientific">Cyberlindnera fabianii</name>
    <name type="common">Yeast</name>
    <name type="synonym">Hansenula fabianii</name>
    <dbReference type="NCBI Taxonomy" id="36022"/>
    <lineage>
        <taxon>Eukaryota</taxon>
        <taxon>Fungi</taxon>
        <taxon>Dikarya</taxon>
        <taxon>Ascomycota</taxon>
        <taxon>Saccharomycotina</taxon>
        <taxon>Saccharomycetes</taxon>
        <taxon>Phaffomycetales</taxon>
        <taxon>Phaffomycetaceae</taxon>
        <taxon>Cyberlindnera</taxon>
    </lineage>
</organism>
<dbReference type="InterPro" id="IPR050223">
    <property type="entry name" value="D-isomer_2-hydroxyacid_DH"/>
</dbReference>
<dbReference type="GO" id="GO:0016618">
    <property type="term" value="F:hydroxypyruvate reductase [NAD(P)H] activity"/>
    <property type="evidence" value="ECO:0007669"/>
    <property type="project" value="TreeGrafter"/>
</dbReference>
<dbReference type="PhylomeDB" id="A0A061AQB2"/>
<name>A0A061AQB2_CYBFA</name>
<dbReference type="InterPro" id="IPR006139">
    <property type="entry name" value="D-isomer_2_OHA_DH_cat_dom"/>
</dbReference>
<dbReference type="AlphaFoldDB" id="A0A061AQB2"/>
<sequence>MLHDKRFKTRAFSSLDDYPLPHRLISQIGISTNTEIMTKQKVLFATIPPRREVPDEVPEFAEFSELFEVIVYPLIDVEQFRKALQTDLSDIAAVYITKAFFKHKFNEFIDYLPPTVKVVALPHVGSDRYDVEKIKSRGIKMCNIGDAPSSDVADVALSLALSTFRFTTFWDHALRESDGDITKMKSLMGSTDVDSKTGMPLEAPEDRRFWSKHATLGGKFMDSPKGKVAALVGFGSIGKEIAIRLWAIGMKIVYTKRSELTNAELAQLPFAPVYYPTLDEMLPNTDLLVLAVPHTPQTVNLINERTIQLCKKGIRIVNIGRGTAIDEDVLFKALDDGTVNSVGLDVFQHEPHIDKRYLTRHDVTIAPHVGPFTRDNYHYVAVRTMDNIKNVLLNGGDGICPI</sequence>
<evidence type="ECO:0000256" key="3">
    <source>
        <dbReference type="RuleBase" id="RU003719"/>
    </source>
</evidence>
<dbReference type="PANTHER" id="PTHR10996">
    <property type="entry name" value="2-HYDROXYACID DEHYDROGENASE-RELATED"/>
    <property type="match status" value="1"/>
</dbReference>
<dbReference type="Pfam" id="PF02826">
    <property type="entry name" value="2-Hacid_dh_C"/>
    <property type="match status" value="1"/>
</dbReference>
<feature type="domain" description="D-isomer specific 2-hydroxyacid dehydrogenase NAD-binding" evidence="5">
    <location>
        <begin position="222"/>
        <end position="370"/>
    </location>
</feature>
<keyword evidence="1 3" id="KW-0560">Oxidoreductase</keyword>
<dbReference type="PANTHER" id="PTHR10996:SF178">
    <property type="entry name" value="2-HYDROXYACID DEHYDROGENASE YGL185C-RELATED"/>
    <property type="match status" value="1"/>
</dbReference>
<evidence type="ECO:0000313" key="6">
    <source>
        <dbReference type="EMBL" id="CDR36900.1"/>
    </source>
</evidence>
<dbReference type="GO" id="GO:0051287">
    <property type="term" value="F:NAD binding"/>
    <property type="evidence" value="ECO:0007669"/>
    <property type="project" value="InterPro"/>
</dbReference>
<protein>
    <submittedName>
        <fullName evidence="6">CYFA0S01e05424g1_1</fullName>
    </submittedName>
</protein>
<accession>A0A061AQB2</accession>
<proteinExistence type="inferred from homology"/>
<dbReference type="SUPFAM" id="SSF52283">
    <property type="entry name" value="Formate/glycerate dehydrogenase catalytic domain-like"/>
    <property type="match status" value="1"/>
</dbReference>
<dbReference type="OrthoDB" id="298012at2759"/>
<comment type="similarity">
    <text evidence="3">Belongs to the D-isomer specific 2-hydroxyacid dehydrogenase family.</text>
</comment>
<dbReference type="Pfam" id="PF00389">
    <property type="entry name" value="2-Hacid_dh"/>
    <property type="match status" value="1"/>
</dbReference>
<dbReference type="VEuPathDB" id="FungiDB:BON22_0597"/>
<dbReference type="EMBL" id="LK052886">
    <property type="protein sequence ID" value="CDR36900.1"/>
    <property type="molecule type" value="Genomic_DNA"/>
</dbReference>
<reference evidence="6" key="1">
    <citation type="journal article" date="2014" name="Genome Announc.">
        <title>Genome sequence of the yeast Cyberlindnera fabianii (Hansenula fabianii).</title>
        <authorList>
            <person name="Freel K.C."/>
            <person name="Sarilar V."/>
            <person name="Neuveglise C."/>
            <person name="Devillers H."/>
            <person name="Friedrich A."/>
            <person name="Schacherer J."/>
        </authorList>
    </citation>
    <scope>NUCLEOTIDE SEQUENCE</scope>
    <source>
        <strain evidence="6">YJS4271</strain>
    </source>
</reference>
<dbReference type="InterPro" id="IPR006140">
    <property type="entry name" value="D-isomer_DH_NAD-bd"/>
</dbReference>
<evidence type="ECO:0000256" key="1">
    <source>
        <dbReference type="ARBA" id="ARBA00023002"/>
    </source>
</evidence>
<dbReference type="Gene3D" id="3.40.50.720">
    <property type="entry name" value="NAD(P)-binding Rossmann-like Domain"/>
    <property type="match status" value="2"/>
</dbReference>
<dbReference type="InterPro" id="IPR036291">
    <property type="entry name" value="NAD(P)-bd_dom_sf"/>
</dbReference>
<evidence type="ECO:0000259" key="5">
    <source>
        <dbReference type="Pfam" id="PF02826"/>
    </source>
</evidence>
<gene>
    <name evidence="6" type="ORF">CYFA0S_01e05424g</name>
</gene>
<dbReference type="GO" id="GO:0005829">
    <property type="term" value="C:cytosol"/>
    <property type="evidence" value="ECO:0007669"/>
    <property type="project" value="TreeGrafter"/>
</dbReference>
<dbReference type="GO" id="GO:0030267">
    <property type="term" value="F:glyoxylate reductase (NADPH) activity"/>
    <property type="evidence" value="ECO:0007669"/>
    <property type="project" value="TreeGrafter"/>
</dbReference>
<dbReference type="SUPFAM" id="SSF51735">
    <property type="entry name" value="NAD(P)-binding Rossmann-fold domains"/>
    <property type="match status" value="1"/>
</dbReference>
<keyword evidence="2" id="KW-0520">NAD</keyword>
<evidence type="ECO:0000256" key="2">
    <source>
        <dbReference type="ARBA" id="ARBA00023027"/>
    </source>
</evidence>
<feature type="domain" description="D-isomer specific 2-hydroxyacid dehydrogenase catalytic" evidence="4">
    <location>
        <begin position="58"/>
        <end position="392"/>
    </location>
</feature>